<protein>
    <submittedName>
        <fullName evidence="2">Uncharacterized protein</fullName>
    </submittedName>
</protein>
<evidence type="ECO:0000313" key="3">
    <source>
        <dbReference type="Proteomes" id="UP000522081"/>
    </source>
</evidence>
<feature type="region of interest" description="Disordered" evidence="1">
    <location>
        <begin position="142"/>
        <end position="165"/>
    </location>
</feature>
<sequence>MDATQKADYDSWPDERRMDYDTWPSEYQVYYWDLDPNYRTGYWALTPEQRTQIYNMTEAQQQQAWNSVMTQMGAQSANAQAMNSGTMNSTQTATRTAAPSNVNYANNEMVQGNMSATAKQPSEYPICKSDSDDSCINAWAAGKRGPGVDKPLSYWPGKPASSGGQ</sequence>
<keyword evidence="3" id="KW-1185">Reference proteome</keyword>
<proteinExistence type="predicted"/>
<dbReference type="Proteomes" id="UP000522081">
    <property type="component" value="Unassembled WGS sequence"/>
</dbReference>
<name>A0A7Z0BT76_9SPHN</name>
<reference evidence="2 3" key="1">
    <citation type="submission" date="2020-07" db="EMBL/GenBank/DDBJ databases">
        <title>Genomic Encyclopedia of Type Strains, Phase IV (KMG-IV): sequencing the most valuable type-strain genomes for metagenomic binning, comparative biology and taxonomic classification.</title>
        <authorList>
            <person name="Goeker M."/>
        </authorList>
    </citation>
    <scope>NUCLEOTIDE SEQUENCE [LARGE SCALE GENOMIC DNA]</scope>
    <source>
        <strain evidence="2 3">DSM 29043</strain>
    </source>
</reference>
<accession>A0A7Z0BT76</accession>
<dbReference type="AlphaFoldDB" id="A0A7Z0BT76"/>
<evidence type="ECO:0000256" key="1">
    <source>
        <dbReference type="SAM" id="MobiDB-lite"/>
    </source>
</evidence>
<organism evidence="2 3">
    <name type="scientific">Novosphingobium marinum</name>
    <dbReference type="NCBI Taxonomy" id="1514948"/>
    <lineage>
        <taxon>Bacteria</taxon>
        <taxon>Pseudomonadati</taxon>
        <taxon>Pseudomonadota</taxon>
        <taxon>Alphaproteobacteria</taxon>
        <taxon>Sphingomonadales</taxon>
        <taxon>Sphingomonadaceae</taxon>
        <taxon>Novosphingobium</taxon>
    </lineage>
</organism>
<feature type="region of interest" description="Disordered" evidence="1">
    <location>
        <begin position="76"/>
        <end position="96"/>
    </location>
</feature>
<gene>
    <name evidence="2" type="ORF">FHS75_000118</name>
</gene>
<comment type="caution">
    <text evidence="2">The sequence shown here is derived from an EMBL/GenBank/DDBJ whole genome shotgun (WGS) entry which is preliminary data.</text>
</comment>
<dbReference type="EMBL" id="JACBZF010000001">
    <property type="protein sequence ID" value="NYH93813.1"/>
    <property type="molecule type" value="Genomic_DNA"/>
</dbReference>
<dbReference type="RefSeq" id="WP_188710002.1">
    <property type="nucleotide sequence ID" value="NZ_BMGF01000001.1"/>
</dbReference>
<evidence type="ECO:0000313" key="2">
    <source>
        <dbReference type="EMBL" id="NYH93813.1"/>
    </source>
</evidence>